<keyword evidence="1" id="KW-0489">Methyltransferase</keyword>
<dbReference type="InterPro" id="IPR029063">
    <property type="entry name" value="SAM-dependent_MTases_sf"/>
</dbReference>
<dbReference type="PROSITE" id="PS51257">
    <property type="entry name" value="PROKAR_LIPOPROTEIN"/>
    <property type="match status" value="1"/>
</dbReference>
<evidence type="ECO:0000256" key="1">
    <source>
        <dbReference type="ARBA" id="ARBA00022603"/>
    </source>
</evidence>
<name>X0XK49_9ZZZZ</name>
<evidence type="ECO:0008006" key="5">
    <source>
        <dbReference type="Google" id="ProtNLM"/>
    </source>
</evidence>
<organism evidence="4">
    <name type="scientific">marine sediment metagenome</name>
    <dbReference type="NCBI Taxonomy" id="412755"/>
    <lineage>
        <taxon>unclassified sequences</taxon>
        <taxon>metagenomes</taxon>
        <taxon>ecological metagenomes</taxon>
    </lineage>
</organism>
<dbReference type="AlphaFoldDB" id="X0XK49"/>
<feature type="non-terminal residue" evidence="4">
    <location>
        <position position="120"/>
    </location>
</feature>
<dbReference type="InterPro" id="IPR002935">
    <property type="entry name" value="SAM_O-MeTrfase"/>
</dbReference>
<keyword evidence="3" id="KW-0949">S-adenosyl-L-methionine</keyword>
<dbReference type="SUPFAM" id="SSF53335">
    <property type="entry name" value="S-adenosyl-L-methionine-dependent methyltransferases"/>
    <property type="match status" value="1"/>
</dbReference>
<dbReference type="GO" id="GO:0008171">
    <property type="term" value="F:O-methyltransferase activity"/>
    <property type="evidence" value="ECO:0007669"/>
    <property type="project" value="InterPro"/>
</dbReference>
<evidence type="ECO:0000313" key="4">
    <source>
        <dbReference type="EMBL" id="GAG25361.1"/>
    </source>
</evidence>
<dbReference type="GO" id="GO:0032259">
    <property type="term" value="P:methylation"/>
    <property type="evidence" value="ECO:0007669"/>
    <property type="project" value="UniProtKB-KW"/>
</dbReference>
<protein>
    <recommendedName>
        <fullName evidence="5">O-methyltransferase</fullName>
    </recommendedName>
</protein>
<comment type="caution">
    <text evidence="4">The sequence shown here is derived from an EMBL/GenBank/DDBJ whole genome shotgun (WGS) entry which is preliminary data.</text>
</comment>
<evidence type="ECO:0000256" key="2">
    <source>
        <dbReference type="ARBA" id="ARBA00022679"/>
    </source>
</evidence>
<gene>
    <name evidence="4" type="ORF">S01H1_51711</name>
</gene>
<dbReference type="Gene3D" id="3.40.50.150">
    <property type="entry name" value="Vaccinia Virus protein VP39"/>
    <property type="match status" value="1"/>
</dbReference>
<sequence>MKRRPMALIPILLVASCSSPQMAKPNAKSGDEKRILETLEYVKEHHSHMNVSQADGRLLRILAEAANAGHVVEIGTSTGYSGIWFCLALKRTGGKLTTYEIDMAVARTARENFARAGCED</sequence>
<accession>X0XK49</accession>
<dbReference type="Pfam" id="PF01596">
    <property type="entry name" value="Methyltransf_3"/>
    <property type="match status" value="1"/>
</dbReference>
<dbReference type="EMBL" id="BARS01033386">
    <property type="protein sequence ID" value="GAG25361.1"/>
    <property type="molecule type" value="Genomic_DNA"/>
</dbReference>
<reference evidence="4" key="1">
    <citation type="journal article" date="2014" name="Front. Microbiol.">
        <title>High frequency of phylogenetically diverse reductive dehalogenase-homologous genes in deep subseafloor sedimentary metagenomes.</title>
        <authorList>
            <person name="Kawai M."/>
            <person name="Futagami T."/>
            <person name="Toyoda A."/>
            <person name="Takaki Y."/>
            <person name="Nishi S."/>
            <person name="Hori S."/>
            <person name="Arai W."/>
            <person name="Tsubouchi T."/>
            <person name="Morono Y."/>
            <person name="Uchiyama I."/>
            <person name="Ito T."/>
            <person name="Fujiyama A."/>
            <person name="Inagaki F."/>
            <person name="Takami H."/>
        </authorList>
    </citation>
    <scope>NUCLEOTIDE SEQUENCE</scope>
    <source>
        <strain evidence="4">Expedition CK06-06</strain>
    </source>
</reference>
<evidence type="ECO:0000256" key="3">
    <source>
        <dbReference type="ARBA" id="ARBA00022691"/>
    </source>
</evidence>
<dbReference type="PROSITE" id="PS51682">
    <property type="entry name" value="SAM_OMT_I"/>
    <property type="match status" value="1"/>
</dbReference>
<dbReference type="PANTHER" id="PTHR43167:SF1">
    <property type="entry name" value="PUTATIVE (AFU_ORTHOLOGUE AFUA_6G01830)-RELATED"/>
    <property type="match status" value="1"/>
</dbReference>
<dbReference type="PANTHER" id="PTHR43167">
    <property type="entry name" value="PUTATIVE (AFU_ORTHOLOGUE AFUA_6G01830)-RELATED"/>
    <property type="match status" value="1"/>
</dbReference>
<proteinExistence type="predicted"/>
<keyword evidence="2" id="KW-0808">Transferase</keyword>